<evidence type="ECO:0000313" key="1">
    <source>
        <dbReference type="EMBL" id="QQB14835.1"/>
    </source>
</evidence>
<gene>
    <name evidence="1" type="ORF">I6H47_02320</name>
</gene>
<sequence length="122" mass="13325">MPIVIGIVGTGRVIGLLSAGGFPGRSRITLSLADLSLVDVSVNDGNLADRIPIERSPLDRSLLDRSLSDRRLRRRWTLSFRYGRDLLEEFGVDAAAEVESGIPELVEQRFRSSGRSTRAACG</sequence>
<organism evidence="1 2">
    <name type="scientific">Brevibacterium casei</name>
    <dbReference type="NCBI Taxonomy" id="33889"/>
    <lineage>
        <taxon>Bacteria</taxon>
        <taxon>Bacillati</taxon>
        <taxon>Actinomycetota</taxon>
        <taxon>Actinomycetes</taxon>
        <taxon>Micrococcales</taxon>
        <taxon>Brevibacteriaceae</taxon>
        <taxon>Brevibacterium</taxon>
    </lineage>
</organism>
<accession>A0A7T4A026</accession>
<evidence type="ECO:0000313" key="2">
    <source>
        <dbReference type="Proteomes" id="UP000595374"/>
    </source>
</evidence>
<name>A0A7T4A026_9MICO</name>
<protein>
    <submittedName>
        <fullName evidence="1">Uncharacterized protein</fullName>
    </submittedName>
</protein>
<dbReference type="AlphaFoldDB" id="A0A7T4A026"/>
<reference evidence="1 2" key="1">
    <citation type="submission" date="2020-12" db="EMBL/GenBank/DDBJ databases">
        <title>FDA dAtabase for Regulatory Grade micrObial Sequences (FDA-ARGOS): Supporting development and validation of Infectious Disease Dx tests.</title>
        <authorList>
            <person name="Sproer C."/>
            <person name="Gronow S."/>
            <person name="Severitt S."/>
            <person name="Schroder I."/>
            <person name="Tallon L."/>
            <person name="Sadzewicz L."/>
            <person name="Zhao X."/>
            <person name="Boylan J."/>
            <person name="Ott S."/>
            <person name="Bowen H."/>
            <person name="Vavikolanu K."/>
            <person name="Mehta A."/>
            <person name="Aluvathingal J."/>
            <person name="Nadendla S."/>
            <person name="Lowell S."/>
            <person name="Myers T."/>
            <person name="Yan Y."/>
            <person name="Sichtig H."/>
        </authorList>
    </citation>
    <scope>NUCLEOTIDE SEQUENCE [LARGE SCALE GENOMIC DNA]</scope>
    <source>
        <strain evidence="1 2">FDAARGOS_990</strain>
    </source>
</reference>
<dbReference type="EMBL" id="CP065989">
    <property type="protein sequence ID" value="QQB14835.1"/>
    <property type="molecule type" value="Genomic_DNA"/>
</dbReference>
<dbReference type="Proteomes" id="UP000595374">
    <property type="component" value="Chromosome"/>
</dbReference>
<proteinExistence type="predicted"/>
<dbReference type="RefSeq" id="WP_198499882.1">
    <property type="nucleotide sequence ID" value="NZ_CP065989.1"/>
</dbReference>